<feature type="region of interest" description="Disordered" evidence="1">
    <location>
        <begin position="72"/>
        <end position="123"/>
    </location>
</feature>
<proteinExistence type="predicted"/>
<accession>A0A444FFT0</accession>
<dbReference type="Proteomes" id="UP000290560">
    <property type="component" value="Unassembled WGS sequence"/>
</dbReference>
<organism evidence="2">
    <name type="scientific">Ensete ventricosum</name>
    <name type="common">Abyssinian banana</name>
    <name type="synonym">Musa ensete</name>
    <dbReference type="NCBI Taxonomy" id="4639"/>
    <lineage>
        <taxon>Eukaryota</taxon>
        <taxon>Viridiplantae</taxon>
        <taxon>Streptophyta</taxon>
        <taxon>Embryophyta</taxon>
        <taxon>Tracheophyta</taxon>
        <taxon>Spermatophyta</taxon>
        <taxon>Magnoliopsida</taxon>
        <taxon>Liliopsida</taxon>
        <taxon>Zingiberales</taxon>
        <taxon>Musaceae</taxon>
        <taxon>Ensete</taxon>
    </lineage>
</organism>
<evidence type="ECO:0000256" key="1">
    <source>
        <dbReference type="SAM" id="MobiDB-lite"/>
    </source>
</evidence>
<reference evidence="2" key="1">
    <citation type="journal article" date="2018" name="Data Brief">
        <title>Genome sequence data from 17 accessions of Ensete ventricosum, a staple food crop for millions in Ethiopia.</title>
        <authorList>
            <person name="Yemataw Z."/>
            <person name="Muzemil S."/>
            <person name="Ambachew D."/>
            <person name="Tripathi L."/>
            <person name="Tesfaye K."/>
            <person name="Chala A."/>
            <person name="Farbos A."/>
            <person name="O'Neill P."/>
            <person name="Moore K."/>
            <person name="Grant M."/>
            <person name="Studholme D.J."/>
        </authorList>
    </citation>
    <scope>NUCLEOTIDE SEQUENCE [LARGE SCALE GENOMIC DNA]</scope>
    <source>
        <tissue evidence="2">Leaf</tissue>
    </source>
</reference>
<dbReference type="EMBL" id="KV875579">
    <property type="protein sequence ID" value="RZR71752.1"/>
    <property type="molecule type" value="Genomic_DNA"/>
</dbReference>
<feature type="compositionally biased region" description="Basic and acidic residues" evidence="1">
    <location>
        <begin position="79"/>
        <end position="94"/>
    </location>
</feature>
<sequence>MLGTSPHPINPNKPIQLLHHNKIAMTSTSTEGTRRRKNGYLRRVQRTRCTARQETHKNEGFTAGEKKWMGYMVRKREKRERESRRDEAEREGPHEIYSSPRTANPIESSVGPTDTVRNVFIPT</sequence>
<evidence type="ECO:0000313" key="2">
    <source>
        <dbReference type="EMBL" id="RZR71752.1"/>
    </source>
</evidence>
<protein>
    <submittedName>
        <fullName evidence="2">Uncharacterized protein</fullName>
    </submittedName>
</protein>
<gene>
    <name evidence="2" type="ORF">BHM03_00007076</name>
</gene>
<name>A0A444FFT0_ENSVE</name>
<dbReference type="AlphaFoldDB" id="A0A444FFT0"/>
<feature type="compositionally biased region" description="Polar residues" evidence="1">
    <location>
        <begin position="99"/>
        <end position="116"/>
    </location>
</feature>